<proteinExistence type="predicted"/>
<evidence type="ECO:0000313" key="2">
    <source>
        <dbReference type="EMBL" id="PZQ22292.1"/>
    </source>
</evidence>
<evidence type="ECO:0000313" key="3">
    <source>
        <dbReference type="Proteomes" id="UP000248597"/>
    </source>
</evidence>
<dbReference type="Gene3D" id="1.20.120.520">
    <property type="entry name" value="nmb1532 protein domain like"/>
    <property type="match status" value="1"/>
</dbReference>
<sequence>MSGWSIVAWKKRCPGFCERLSIAPLMRRGNNRQSRSGHFLNQMGHLIGVVPTVGIGLPSFHPGSVRRMMRDRSIDGMPMYMVQEMRRLRAEHAALITLSCFLADIVASPRPARATELASVRGMLRDTLTRHLMCEDWALYPRLKASGDPALRRLAKMFVDEMGHIAGDFAAYDARWSDADAIADWPAFRGETLAILAAIGERIERENRDLYPVADTLAAARTAAG</sequence>
<dbReference type="EMBL" id="QFPJ01000016">
    <property type="protein sequence ID" value="PZQ22292.1"/>
    <property type="molecule type" value="Genomic_DNA"/>
</dbReference>
<protein>
    <recommendedName>
        <fullName evidence="1">Hemerythrin-like domain-containing protein</fullName>
    </recommendedName>
</protein>
<dbReference type="InterPro" id="IPR012312">
    <property type="entry name" value="Hemerythrin-like"/>
</dbReference>
<organism evidence="2 3">
    <name type="scientific">Sphingopyxis macrogoltabida</name>
    <name type="common">Sphingomonas macrogoltabidus</name>
    <dbReference type="NCBI Taxonomy" id="33050"/>
    <lineage>
        <taxon>Bacteria</taxon>
        <taxon>Pseudomonadati</taxon>
        <taxon>Pseudomonadota</taxon>
        <taxon>Alphaproteobacteria</taxon>
        <taxon>Sphingomonadales</taxon>
        <taxon>Sphingomonadaceae</taxon>
        <taxon>Sphingopyxis</taxon>
    </lineage>
</organism>
<accession>A0A2W5KZ41</accession>
<dbReference type="Pfam" id="PF01814">
    <property type="entry name" value="Hemerythrin"/>
    <property type="match status" value="1"/>
</dbReference>
<dbReference type="AlphaFoldDB" id="A0A2W5KZ41"/>
<name>A0A2W5KZ41_SPHMC</name>
<evidence type="ECO:0000259" key="1">
    <source>
        <dbReference type="Pfam" id="PF01814"/>
    </source>
</evidence>
<comment type="caution">
    <text evidence="2">The sequence shown here is derived from an EMBL/GenBank/DDBJ whole genome shotgun (WGS) entry which is preliminary data.</text>
</comment>
<reference evidence="2 3" key="1">
    <citation type="submission" date="2017-08" db="EMBL/GenBank/DDBJ databases">
        <title>Infants hospitalized years apart are colonized by the same room-sourced microbial strains.</title>
        <authorList>
            <person name="Brooks B."/>
            <person name="Olm M.R."/>
            <person name="Firek B.A."/>
            <person name="Baker R."/>
            <person name="Thomas B.C."/>
            <person name="Morowitz M.J."/>
            <person name="Banfield J.F."/>
        </authorList>
    </citation>
    <scope>NUCLEOTIDE SEQUENCE [LARGE SCALE GENOMIC DNA]</scope>
    <source>
        <strain evidence="2">S2_005_003_R2_47</strain>
    </source>
</reference>
<feature type="domain" description="Hemerythrin-like" evidence="1">
    <location>
        <begin position="87"/>
        <end position="213"/>
    </location>
</feature>
<gene>
    <name evidence="2" type="ORF">DI569_08790</name>
</gene>
<dbReference type="Proteomes" id="UP000248597">
    <property type="component" value="Unassembled WGS sequence"/>
</dbReference>